<comment type="caution">
    <text evidence="1">The sequence shown here is derived from an EMBL/GenBank/DDBJ whole genome shotgun (WGS) entry which is preliminary data.</text>
</comment>
<sequence>MLATCSNVLYNRGKEKLYPDQNNVSNYLLEEYATERTHFRTMKEWYNGLTQLFKHAPNILSRWKNR</sequence>
<accession>A0ABQ3VPP0</accession>
<evidence type="ECO:0000313" key="1">
    <source>
        <dbReference type="EMBL" id="GHO87817.1"/>
    </source>
</evidence>
<name>A0ABQ3VPP0_9CHLR</name>
<keyword evidence="2" id="KW-1185">Reference proteome</keyword>
<dbReference type="Proteomes" id="UP000635565">
    <property type="component" value="Unassembled WGS sequence"/>
</dbReference>
<evidence type="ECO:0000313" key="2">
    <source>
        <dbReference type="Proteomes" id="UP000635565"/>
    </source>
</evidence>
<reference evidence="1 2" key="1">
    <citation type="journal article" date="2021" name="Int. J. Syst. Evol. Microbiol.">
        <title>Reticulibacter mediterranei gen. nov., sp. nov., within the new family Reticulibacteraceae fam. nov., and Ktedonospora formicarum gen. nov., sp. nov., Ktedonobacter robiniae sp. nov., Dictyobacter formicarum sp. nov. and Dictyobacter arantiisoli sp. nov., belonging to the class Ktedonobacteria.</title>
        <authorList>
            <person name="Yabe S."/>
            <person name="Zheng Y."/>
            <person name="Wang C.M."/>
            <person name="Sakai Y."/>
            <person name="Abe K."/>
            <person name="Yokota A."/>
            <person name="Donadio S."/>
            <person name="Cavaletti L."/>
            <person name="Monciardini P."/>
        </authorList>
    </citation>
    <scope>NUCLEOTIDE SEQUENCE [LARGE SCALE GENOMIC DNA]</scope>
    <source>
        <strain evidence="1 2">SOSP1-9</strain>
    </source>
</reference>
<gene>
    <name evidence="1" type="ORF">KSZ_58230</name>
</gene>
<organism evidence="1 2">
    <name type="scientific">Dictyobacter formicarum</name>
    <dbReference type="NCBI Taxonomy" id="2778368"/>
    <lineage>
        <taxon>Bacteria</taxon>
        <taxon>Bacillati</taxon>
        <taxon>Chloroflexota</taxon>
        <taxon>Ktedonobacteria</taxon>
        <taxon>Ktedonobacterales</taxon>
        <taxon>Dictyobacteraceae</taxon>
        <taxon>Dictyobacter</taxon>
    </lineage>
</organism>
<protein>
    <submittedName>
        <fullName evidence="1">Uncharacterized protein</fullName>
    </submittedName>
</protein>
<dbReference type="EMBL" id="BNJJ01000019">
    <property type="protein sequence ID" value="GHO87817.1"/>
    <property type="molecule type" value="Genomic_DNA"/>
</dbReference>
<proteinExistence type="predicted"/>